<evidence type="ECO:0000256" key="4">
    <source>
        <dbReference type="ARBA" id="ARBA00022741"/>
    </source>
</evidence>
<name>A0A7S2K7U7_9STRA</name>
<dbReference type="SUPFAM" id="SSF52540">
    <property type="entry name" value="P-loop containing nucleoside triphosphate hydrolases"/>
    <property type="match status" value="1"/>
</dbReference>
<evidence type="ECO:0000256" key="2">
    <source>
        <dbReference type="ARBA" id="ARBA00022490"/>
    </source>
</evidence>
<protein>
    <recommendedName>
        <fullName evidence="8">AAA ATPase AAA+ lid domain-containing protein</fullName>
    </recommendedName>
</protein>
<dbReference type="Gene3D" id="3.40.50.300">
    <property type="entry name" value="P-loop containing nucleotide triphosphate hydrolases"/>
    <property type="match status" value="1"/>
</dbReference>
<dbReference type="GO" id="GO:0016887">
    <property type="term" value="F:ATP hydrolysis activity"/>
    <property type="evidence" value="ECO:0007669"/>
    <property type="project" value="TreeGrafter"/>
</dbReference>
<keyword evidence="7" id="KW-0413">Isomerase</keyword>
<dbReference type="EMBL" id="HBGY01010571">
    <property type="protein sequence ID" value="CAD9568986.1"/>
    <property type="molecule type" value="Transcribed_RNA"/>
</dbReference>
<dbReference type="InterPro" id="IPR041569">
    <property type="entry name" value="AAA_lid_3"/>
</dbReference>
<comment type="subcellular location">
    <subcellularLocation>
        <location evidence="1">Cytoplasm</location>
        <location evidence="1">Cytoskeleton</location>
        <location evidence="1">Spindle pole</location>
    </subcellularLocation>
</comment>
<dbReference type="Pfam" id="PF17862">
    <property type="entry name" value="AAA_lid_3"/>
    <property type="match status" value="1"/>
</dbReference>
<accession>A0A7S2K7U7</accession>
<keyword evidence="6" id="KW-0206">Cytoskeleton</keyword>
<dbReference type="Gene3D" id="1.10.8.60">
    <property type="match status" value="1"/>
</dbReference>
<dbReference type="InterPro" id="IPR050304">
    <property type="entry name" value="MT-severing_AAA_ATPase"/>
</dbReference>
<dbReference type="AlphaFoldDB" id="A0A7S2K7U7"/>
<sequence length="153" mass="16964">MPWDLDQALLRRLEKRVFVPLPNANARLSMLKSYLSSNECTLNLRDTGNSESILLDIVNQLEGQSGADIKSFSKEAAMRPVRRLLAKLEDMESDCNRPNKTAISGDILKGLMKRMLVINEDDLKGSLACTSSTAGNSDLHARYSKWTSDFGSA</sequence>
<gene>
    <name evidence="9" type="ORF">LDAN0321_LOCUS6666</name>
</gene>
<organism evidence="9">
    <name type="scientific">Leptocylindrus danicus</name>
    <dbReference type="NCBI Taxonomy" id="163516"/>
    <lineage>
        <taxon>Eukaryota</taxon>
        <taxon>Sar</taxon>
        <taxon>Stramenopiles</taxon>
        <taxon>Ochrophyta</taxon>
        <taxon>Bacillariophyta</taxon>
        <taxon>Coscinodiscophyceae</taxon>
        <taxon>Chaetocerotophycidae</taxon>
        <taxon>Leptocylindrales</taxon>
        <taxon>Leptocylindraceae</taxon>
        <taxon>Leptocylindrus</taxon>
    </lineage>
</organism>
<evidence type="ECO:0000313" key="9">
    <source>
        <dbReference type="EMBL" id="CAD9568986.1"/>
    </source>
</evidence>
<evidence type="ECO:0000256" key="7">
    <source>
        <dbReference type="ARBA" id="ARBA00023235"/>
    </source>
</evidence>
<evidence type="ECO:0000256" key="6">
    <source>
        <dbReference type="ARBA" id="ARBA00023212"/>
    </source>
</evidence>
<reference evidence="9" key="1">
    <citation type="submission" date="2021-01" db="EMBL/GenBank/DDBJ databases">
        <authorList>
            <person name="Corre E."/>
            <person name="Pelletier E."/>
            <person name="Niang G."/>
            <person name="Scheremetjew M."/>
            <person name="Finn R."/>
            <person name="Kale V."/>
            <person name="Holt S."/>
            <person name="Cochrane G."/>
            <person name="Meng A."/>
            <person name="Brown T."/>
            <person name="Cohen L."/>
        </authorList>
    </citation>
    <scope>NUCLEOTIDE SEQUENCE</scope>
    <source>
        <strain evidence="9">B650</strain>
    </source>
</reference>
<dbReference type="GO" id="GO:0005874">
    <property type="term" value="C:microtubule"/>
    <property type="evidence" value="ECO:0007669"/>
    <property type="project" value="UniProtKB-KW"/>
</dbReference>
<proteinExistence type="predicted"/>
<dbReference type="GO" id="GO:0016853">
    <property type="term" value="F:isomerase activity"/>
    <property type="evidence" value="ECO:0007669"/>
    <property type="project" value="UniProtKB-KW"/>
</dbReference>
<dbReference type="GO" id="GO:0005524">
    <property type="term" value="F:ATP binding"/>
    <property type="evidence" value="ECO:0007669"/>
    <property type="project" value="UniProtKB-KW"/>
</dbReference>
<dbReference type="GO" id="GO:0000922">
    <property type="term" value="C:spindle pole"/>
    <property type="evidence" value="ECO:0007669"/>
    <property type="project" value="UniProtKB-SubCell"/>
</dbReference>
<evidence type="ECO:0000256" key="5">
    <source>
        <dbReference type="ARBA" id="ARBA00022840"/>
    </source>
</evidence>
<dbReference type="PANTHER" id="PTHR23074">
    <property type="entry name" value="AAA DOMAIN-CONTAINING"/>
    <property type="match status" value="1"/>
</dbReference>
<evidence type="ECO:0000259" key="8">
    <source>
        <dbReference type="Pfam" id="PF17862"/>
    </source>
</evidence>
<keyword evidence="5" id="KW-0067">ATP-binding</keyword>
<keyword evidence="4" id="KW-0547">Nucleotide-binding</keyword>
<feature type="domain" description="AAA ATPase AAA+ lid" evidence="8">
    <location>
        <begin position="56"/>
        <end position="89"/>
    </location>
</feature>
<evidence type="ECO:0000256" key="3">
    <source>
        <dbReference type="ARBA" id="ARBA00022701"/>
    </source>
</evidence>
<keyword evidence="3" id="KW-0493">Microtubule</keyword>
<dbReference type="InterPro" id="IPR027417">
    <property type="entry name" value="P-loop_NTPase"/>
</dbReference>
<evidence type="ECO:0000256" key="1">
    <source>
        <dbReference type="ARBA" id="ARBA00004647"/>
    </source>
</evidence>
<dbReference type="PANTHER" id="PTHR23074:SF78">
    <property type="entry name" value="KATANIN P60 ATPASE-CONTAINING SUBUNIT A-LIKE 2"/>
    <property type="match status" value="1"/>
</dbReference>
<keyword evidence="2" id="KW-0963">Cytoplasm</keyword>